<dbReference type="PANTHER" id="PTHR11070">
    <property type="entry name" value="UVRD / RECB / PCRA DNA HELICASE FAMILY MEMBER"/>
    <property type="match status" value="1"/>
</dbReference>
<dbReference type="GO" id="GO:0031297">
    <property type="term" value="P:replication fork processing"/>
    <property type="evidence" value="ECO:0007669"/>
    <property type="project" value="TreeGrafter"/>
</dbReference>
<evidence type="ECO:0000256" key="4">
    <source>
        <dbReference type="ARBA" id="ARBA00022840"/>
    </source>
</evidence>
<protein>
    <recommendedName>
        <fullName evidence="7">DNA 3'-5' helicase</fullName>
        <ecNumber evidence="7">5.6.2.4</ecNumber>
    </recommendedName>
</protein>
<dbReference type="InterPro" id="IPR036047">
    <property type="entry name" value="F-box-like_dom_sf"/>
</dbReference>
<dbReference type="Pfam" id="PF13361">
    <property type="entry name" value="UvrD_C"/>
    <property type="match status" value="1"/>
</dbReference>
<dbReference type="GO" id="GO:0043138">
    <property type="term" value="F:3'-5' DNA helicase activity"/>
    <property type="evidence" value="ECO:0007669"/>
    <property type="project" value="UniProtKB-EC"/>
</dbReference>
<feature type="region of interest" description="Disordered" evidence="9">
    <location>
        <begin position="429"/>
        <end position="466"/>
    </location>
</feature>
<keyword evidence="3" id="KW-0347">Helicase</keyword>
<dbReference type="SUPFAM" id="SSF81383">
    <property type="entry name" value="F-box domain"/>
    <property type="match status" value="1"/>
</dbReference>
<keyword evidence="11" id="KW-1185">Reference proteome</keyword>
<dbReference type="GeneID" id="110984464"/>
<evidence type="ECO:0000256" key="3">
    <source>
        <dbReference type="ARBA" id="ARBA00022806"/>
    </source>
</evidence>
<dbReference type="SUPFAM" id="SSF52540">
    <property type="entry name" value="P-loop containing nucleoside triphosphate hydrolases"/>
    <property type="match status" value="1"/>
</dbReference>
<feature type="compositionally biased region" description="Polar residues" evidence="9">
    <location>
        <begin position="123"/>
        <end position="135"/>
    </location>
</feature>
<keyword evidence="4" id="KW-0067">ATP-binding</keyword>
<proteinExistence type="predicted"/>
<feature type="compositionally biased region" description="Low complexity" evidence="9">
    <location>
        <begin position="74"/>
        <end position="90"/>
    </location>
</feature>
<evidence type="ECO:0000259" key="10">
    <source>
        <dbReference type="PROSITE" id="PS50181"/>
    </source>
</evidence>
<comment type="catalytic activity">
    <reaction evidence="8">
        <text>ATP + H2O = ADP + phosphate + H(+)</text>
        <dbReference type="Rhea" id="RHEA:13065"/>
        <dbReference type="ChEBI" id="CHEBI:15377"/>
        <dbReference type="ChEBI" id="CHEBI:15378"/>
        <dbReference type="ChEBI" id="CHEBI:30616"/>
        <dbReference type="ChEBI" id="CHEBI:43474"/>
        <dbReference type="ChEBI" id="CHEBI:456216"/>
        <dbReference type="EC" id="5.6.2.4"/>
    </reaction>
</comment>
<evidence type="ECO:0000313" key="13">
    <source>
        <dbReference type="RefSeq" id="XP_022100386.1"/>
    </source>
</evidence>
<dbReference type="GO" id="GO:0005634">
    <property type="term" value="C:nucleus"/>
    <property type="evidence" value="ECO:0007669"/>
    <property type="project" value="TreeGrafter"/>
</dbReference>
<feature type="compositionally biased region" description="Basic and acidic residues" evidence="9">
    <location>
        <begin position="1"/>
        <end position="29"/>
    </location>
</feature>
<feature type="compositionally biased region" description="Polar residues" evidence="9">
    <location>
        <begin position="30"/>
        <end position="45"/>
    </location>
</feature>
<dbReference type="Gene3D" id="1.20.1280.50">
    <property type="match status" value="1"/>
</dbReference>
<evidence type="ECO:0000256" key="5">
    <source>
        <dbReference type="ARBA" id="ARBA00023235"/>
    </source>
</evidence>
<dbReference type="Gene3D" id="3.40.50.300">
    <property type="entry name" value="P-loop containing nucleotide triphosphate hydrolases"/>
    <property type="match status" value="2"/>
</dbReference>
<reference evidence="12 13" key="1">
    <citation type="submission" date="2025-04" db="UniProtKB">
        <authorList>
            <consortium name="RefSeq"/>
        </authorList>
    </citation>
    <scope>IDENTIFICATION</scope>
</reference>
<feature type="region of interest" description="Disordered" evidence="9">
    <location>
        <begin position="1"/>
        <end position="90"/>
    </location>
</feature>
<evidence type="ECO:0000313" key="11">
    <source>
        <dbReference type="Proteomes" id="UP000694845"/>
    </source>
</evidence>
<evidence type="ECO:0000256" key="9">
    <source>
        <dbReference type="SAM" id="MobiDB-lite"/>
    </source>
</evidence>
<dbReference type="InterPro" id="IPR014016">
    <property type="entry name" value="UvrD-like_ATP-bd"/>
</dbReference>
<comment type="catalytic activity">
    <reaction evidence="6">
        <text>Couples ATP hydrolysis with the unwinding of duplex DNA by translocating in the 3'-5' direction.</text>
        <dbReference type="EC" id="5.6.2.4"/>
    </reaction>
</comment>
<name>A0A8B7Z5Z2_ACAPL</name>
<dbReference type="GO" id="GO:0003677">
    <property type="term" value="F:DNA binding"/>
    <property type="evidence" value="ECO:0007669"/>
    <property type="project" value="InterPro"/>
</dbReference>
<dbReference type="SMART" id="SM00256">
    <property type="entry name" value="FBOX"/>
    <property type="match status" value="1"/>
</dbReference>
<dbReference type="RefSeq" id="XP_022100386.1">
    <property type="nucleotide sequence ID" value="XM_022244694.1"/>
</dbReference>
<feature type="compositionally biased region" description="Polar residues" evidence="9">
    <location>
        <begin position="391"/>
        <end position="406"/>
    </location>
</feature>
<evidence type="ECO:0000256" key="8">
    <source>
        <dbReference type="ARBA" id="ARBA00048988"/>
    </source>
</evidence>
<evidence type="ECO:0000256" key="2">
    <source>
        <dbReference type="ARBA" id="ARBA00022801"/>
    </source>
</evidence>
<dbReference type="InterPro" id="IPR027417">
    <property type="entry name" value="P-loop_NTPase"/>
</dbReference>
<feature type="region of interest" description="Disordered" evidence="9">
    <location>
        <begin position="228"/>
        <end position="248"/>
    </location>
</feature>
<dbReference type="RefSeq" id="XP_022100377.1">
    <property type="nucleotide sequence ID" value="XM_022244685.1"/>
</dbReference>
<dbReference type="EC" id="5.6.2.4" evidence="7"/>
<evidence type="ECO:0000256" key="1">
    <source>
        <dbReference type="ARBA" id="ARBA00022741"/>
    </source>
</evidence>
<dbReference type="InterPro" id="IPR000212">
    <property type="entry name" value="DNA_helicase_UvrD/REP"/>
</dbReference>
<keyword evidence="2" id="KW-0378">Hydrolase</keyword>
<dbReference type="GO" id="GO:0016787">
    <property type="term" value="F:hydrolase activity"/>
    <property type="evidence" value="ECO:0007669"/>
    <property type="project" value="UniProtKB-KW"/>
</dbReference>
<keyword evidence="1" id="KW-0547">Nucleotide-binding</keyword>
<dbReference type="Pfam" id="PF00580">
    <property type="entry name" value="UvrD-helicase"/>
    <property type="match status" value="1"/>
</dbReference>
<dbReference type="AlphaFoldDB" id="A0A8B7Z5Z2"/>
<feature type="compositionally biased region" description="Low complexity" evidence="9">
    <location>
        <begin position="430"/>
        <end position="439"/>
    </location>
</feature>
<dbReference type="KEGG" id="aplc:110984464"/>
<dbReference type="CTD" id="84893"/>
<keyword evidence="5" id="KW-0413">Isomerase</keyword>
<feature type="compositionally biased region" description="Polar residues" evidence="9">
    <location>
        <begin position="296"/>
        <end position="315"/>
    </location>
</feature>
<dbReference type="OrthoDB" id="1470711at2759"/>
<feature type="region of interest" description="Disordered" evidence="9">
    <location>
        <begin position="276"/>
        <end position="315"/>
    </location>
</feature>
<dbReference type="InterPro" id="IPR014017">
    <property type="entry name" value="DNA_helicase_UvrD-like_C"/>
</dbReference>
<organism evidence="11 12">
    <name type="scientific">Acanthaster planci</name>
    <name type="common">Crown-of-thorns starfish</name>
    <dbReference type="NCBI Taxonomy" id="133434"/>
    <lineage>
        <taxon>Eukaryota</taxon>
        <taxon>Metazoa</taxon>
        <taxon>Echinodermata</taxon>
        <taxon>Eleutherozoa</taxon>
        <taxon>Asterozoa</taxon>
        <taxon>Asteroidea</taxon>
        <taxon>Valvatacea</taxon>
        <taxon>Valvatida</taxon>
        <taxon>Acanthasteridae</taxon>
        <taxon>Acanthaster</taxon>
    </lineage>
</organism>
<evidence type="ECO:0000256" key="7">
    <source>
        <dbReference type="ARBA" id="ARBA00034808"/>
    </source>
</evidence>
<feature type="region of interest" description="Disordered" evidence="9">
    <location>
        <begin position="388"/>
        <end position="409"/>
    </location>
</feature>
<dbReference type="PROSITE" id="PS50181">
    <property type="entry name" value="FBOX"/>
    <property type="match status" value="1"/>
</dbReference>
<dbReference type="GO" id="GO:0000724">
    <property type="term" value="P:double-strand break repair via homologous recombination"/>
    <property type="evidence" value="ECO:0007669"/>
    <property type="project" value="TreeGrafter"/>
</dbReference>
<dbReference type="PANTHER" id="PTHR11070:SF30">
    <property type="entry name" value="F-BOX DNA HELICASE 1"/>
    <property type="match status" value="1"/>
</dbReference>
<feature type="domain" description="F-box" evidence="10">
    <location>
        <begin position="470"/>
        <end position="519"/>
    </location>
</feature>
<accession>A0A8B7Z5Z2</accession>
<dbReference type="Pfam" id="PF00646">
    <property type="entry name" value="F-box"/>
    <property type="match status" value="1"/>
</dbReference>
<dbReference type="GO" id="GO:0005524">
    <property type="term" value="F:ATP binding"/>
    <property type="evidence" value="ECO:0007669"/>
    <property type="project" value="UniProtKB-KW"/>
</dbReference>
<dbReference type="OMA" id="IAYIANC"/>
<dbReference type="InterPro" id="IPR001810">
    <property type="entry name" value="F-box_dom"/>
</dbReference>
<sequence length="1275" mass="142683">MEGKTSTKDAVVHDDTHPCSAEEPRDPTRPRSSAHQACTNNNISSIKVEPSDIAQLSPPLSWLDNYDDDEYDNTTRSQSLADQASSDSSAAGIKMELPDACKVPLWPSWVDVGEQSNPDRPHSSNSQASTSNTDASIKVEPSDFCPMALAPTQLQGSSEFIETSLHSFESPPVSVTTSGTKRKRLHMDALNCFHLAQTETGAMALKNPAIVKTSSLDSNRGMYPQLPGTTPRGLPPAPHFSQKKKKPIPKKFSLSEEETNNQTTIERLFPVCPGKRAMPSSASADNKPCSHPLPASRTTAFSDHSSTPTFPKKNLNTQFASVGLPTSQKQAQNNTTLSTHQQNRFTGTSLAHSSSIPSSKTTTPVKIVLSSTKSQSSDNSLDAAIVDVSLTPPNSSPSKSVQSTDSSDVESFENESFFDDLDPILLDVDSSSSQRSSSQPDASEPPNTFGLLGEEPSRFSDLDTDDQQPFRGFDALPLEVLERIFCFVPTMDAHLRLSLVCKRWNEILSKEDFMPWKKVYHRMRMQSLHKVPEQPNLLRPGAEKNEDTCLLDLVRSMPEFKDRYGSGMDTDLHRHPKYDLAKAIMKSKAPELLKYEEPNPWSTICMLVLLSETVQDVYCILKCLLHHTASCTTMEVLECLYCIAAYLWKFKISFEMSSGYHYRVYHALHLFENSHSSVPLKREGPSDLPTVNRLGLALPRQSMPPTDEQWHIINYDINPGKVVKVVAFAGTGKTTTLVKYAERRPNTSFLYVAFNKSVQKHAKEIFPGNVESRTIHSLAFSVVGYKYRNKLVSSLNPVNIHWALPPGERKEVPWLRYANLVCKTIKRFCASDNDYITTQHVPSEYHTYKQNGDEVFRQRVTLDHALQMKISNDSSSVWEKMTEVNNRDVHITHDVYLKLYQLKKPWYLDYDCLLIDEAQDLTPAQEHILLNQPGSKILVGDPHQQIYSFRGATDTMRRVQCEKTFHLTQSFRFGTEIAYIANCLLERATSRSTPSTQTLIGKREPGHIDGEEIGKVAIITRTNVTLFKEAVRIVETDSTTSIAFAGGIGNYGLDVILDIYQLQQPEQKRAFIKNKYIWSHENFGALKQHAMETDDIDLMNKIKIVDMYNIRIPEIVEKIQSRTRQEGMADVILTTAHKAKGLEFETVMFTNDFGICTTTGRLSPLCTMEGDELNLVYVAITRARKSLVLTNSLIKFIGERPTWEKFVHPAPVMPSSGAITPCVCINCHTHIHGDCAMLLQRKACKLAYPSTTRKGGICCRKCSIKLCPTFSCLLG</sequence>
<feature type="region of interest" description="Disordered" evidence="9">
    <location>
        <begin position="111"/>
        <end position="138"/>
    </location>
</feature>
<evidence type="ECO:0000256" key="6">
    <source>
        <dbReference type="ARBA" id="ARBA00034617"/>
    </source>
</evidence>
<gene>
    <name evidence="12 13" type="primary">LOC110984464</name>
</gene>
<evidence type="ECO:0000313" key="12">
    <source>
        <dbReference type="RefSeq" id="XP_022100377.1"/>
    </source>
</evidence>
<dbReference type="Proteomes" id="UP000694845">
    <property type="component" value="Unplaced"/>
</dbReference>